<dbReference type="Gene3D" id="3.40.50.300">
    <property type="entry name" value="P-loop containing nucleotide triphosphate hydrolases"/>
    <property type="match status" value="1"/>
</dbReference>
<protein>
    <submittedName>
        <fullName evidence="6">ABC transporter ATP-binding protein</fullName>
    </submittedName>
</protein>
<dbReference type="SMART" id="SM00382">
    <property type="entry name" value="AAA"/>
    <property type="match status" value="1"/>
</dbReference>
<dbReference type="InterPro" id="IPR027417">
    <property type="entry name" value="P-loop_NTPase"/>
</dbReference>
<dbReference type="OrthoDB" id="9785229at2"/>
<keyword evidence="7" id="KW-1185">Reference proteome</keyword>
<reference evidence="6 7" key="1">
    <citation type="submission" date="2019-02" db="EMBL/GenBank/DDBJ databases">
        <title>Pedobacter sp. RP-1-13 sp. nov., isolated from Arctic soil.</title>
        <authorList>
            <person name="Dahal R.H."/>
        </authorList>
    </citation>
    <scope>NUCLEOTIDE SEQUENCE [LARGE SCALE GENOMIC DNA]</scope>
    <source>
        <strain evidence="6 7">RP-1-13</strain>
    </source>
</reference>
<dbReference type="GO" id="GO:0016887">
    <property type="term" value="F:ATP hydrolysis activity"/>
    <property type="evidence" value="ECO:0007669"/>
    <property type="project" value="InterPro"/>
</dbReference>
<feature type="domain" description="ABC transporter" evidence="5">
    <location>
        <begin position="7"/>
        <end position="235"/>
    </location>
</feature>
<dbReference type="Pfam" id="PF00005">
    <property type="entry name" value="ABC_tran"/>
    <property type="match status" value="1"/>
</dbReference>
<proteinExistence type="inferred from homology"/>
<dbReference type="PROSITE" id="PS00211">
    <property type="entry name" value="ABC_TRANSPORTER_1"/>
    <property type="match status" value="1"/>
</dbReference>
<dbReference type="GO" id="GO:0005524">
    <property type="term" value="F:ATP binding"/>
    <property type="evidence" value="ECO:0007669"/>
    <property type="project" value="UniProtKB-KW"/>
</dbReference>
<organism evidence="6 7">
    <name type="scientific">Pedobacter frigiditerrae</name>
    <dbReference type="NCBI Taxonomy" id="2530452"/>
    <lineage>
        <taxon>Bacteria</taxon>
        <taxon>Pseudomonadati</taxon>
        <taxon>Bacteroidota</taxon>
        <taxon>Sphingobacteriia</taxon>
        <taxon>Sphingobacteriales</taxon>
        <taxon>Sphingobacteriaceae</taxon>
        <taxon>Pedobacter</taxon>
    </lineage>
</organism>
<evidence type="ECO:0000256" key="4">
    <source>
        <dbReference type="ARBA" id="ARBA00022840"/>
    </source>
</evidence>
<comment type="similarity">
    <text evidence="1">Belongs to the ABC transporter superfamily.</text>
</comment>
<dbReference type="RefSeq" id="WP_131553731.1">
    <property type="nucleotide sequence ID" value="NZ_SJSK01000003.1"/>
</dbReference>
<evidence type="ECO:0000259" key="5">
    <source>
        <dbReference type="PROSITE" id="PS50893"/>
    </source>
</evidence>
<name>A0A4R0MTH2_9SPHI</name>
<dbReference type="InterPro" id="IPR003593">
    <property type="entry name" value="AAA+_ATPase"/>
</dbReference>
<dbReference type="EMBL" id="SJSK01000003">
    <property type="protein sequence ID" value="TCC90330.1"/>
    <property type="molecule type" value="Genomic_DNA"/>
</dbReference>
<keyword evidence="3" id="KW-0547">Nucleotide-binding</keyword>
<evidence type="ECO:0000313" key="7">
    <source>
        <dbReference type="Proteomes" id="UP000292884"/>
    </source>
</evidence>
<dbReference type="PANTHER" id="PTHR43335">
    <property type="entry name" value="ABC TRANSPORTER, ATP-BINDING PROTEIN"/>
    <property type="match status" value="1"/>
</dbReference>
<sequence length="304" mass="34040">MNDNYIIKTTGLEHSHAKGTKTLTNINLNVAKGDIYGFLGPNGAGKTTTLRLLLGLTKIQTGKIEVFGQEFSSNRLAILRKVGSLIENPSLYGHLRAYENLEVYREIYGASKARVTEVLKIVGLEHTGKKKVKSFSLGMKQRLSVALALLPNPELLILDEPANGLDPTGIIELRELVKKLNKEEGMTILMSSHQLAEIEKMVNRIGIISKGEMIFQGSMNELKQLQKKQSKLLIHTSDDQTALQVLKAHEPELMEGVISVSYHNEQEIAKMSRALYEKQLDIYLLHPQQNNLEQLFMDLTTQHA</sequence>
<evidence type="ECO:0000256" key="3">
    <source>
        <dbReference type="ARBA" id="ARBA00022741"/>
    </source>
</evidence>
<evidence type="ECO:0000256" key="1">
    <source>
        <dbReference type="ARBA" id="ARBA00005417"/>
    </source>
</evidence>
<evidence type="ECO:0000313" key="6">
    <source>
        <dbReference type="EMBL" id="TCC90330.1"/>
    </source>
</evidence>
<accession>A0A4R0MTH2</accession>
<dbReference type="InterPro" id="IPR003439">
    <property type="entry name" value="ABC_transporter-like_ATP-bd"/>
</dbReference>
<comment type="caution">
    <text evidence="6">The sequence shown here is derived from an EMBL/GenBank/DDBJ whole genome shotgun (WGS) entry which is preliminary data.</text>
</comment>
<dbReference type="Proteomes" id="UP000292884">
    <property type="component" value="Unassembled WGS sequence"/>
</dbReference>
<dbReference type="PANTHER" id="PTHR43335:SF4">
    <property type="entry name" value="ABC TRANSPORTER, ATP-BINDING PROTEIN"/>
    <property type="match status" value="1"/>
</dbReference>
<keyword evidence="4 6" id="KW-0067">ATP-binding</keyword>
<dbReference type="SUPFAM" id="SSF52540">
    <property type="entry name" value="P-loop containing nucleoside triphosphate hydrolases"/>
    <property type="match status" value="1"/>
</dbReference>
<keyword evidence="2" id="KW-0813">Transport</keyword>
<dbReference type="InterPro" id="IPR017871">
    <property type="entry name" value="ABC_transporter-like_CS"/>
</dbReference>
<dbReference type="PROSITE" id="PS50893">
    <property type="entry name" value="ABC_TRANSPORTER_2"/>
    <property type="match status" value="1"/>
</dbReference>
<dbReference type="AlphaFoldDB" id="A0A4R0MTH2"/>
<gene>
    <name evidence="6" type="ORF">EZ428_13720</name>
</gene>
<evidence type="ECO:0000256" key="2">
    <source>
        <dbReference type="ARBA" id="ARBA00022448"/>
    </source>
</evidence>